<name>A0A3P7K208_STRVU</name>
<feature type="non-terminal residue" evidence="1">
    <location>
        <position position="66"/>
    </location>
</feature>
<reference evidence="1 2" key="1">
    <citation type="submission" date="2018-11" db="EMBL/GenBank/DDBJ databases">
        <authorList>
            <consortium name="Pathogen Informatics"/>
        </authorList>
    </citation>
    <scope>NUCLEOTIDE SEQUENCE [LARGE SCALE GENOMIC DNA]</scope>
</reference>
<proteinExistence type="predicted"/>
<protein>
    <submittedName>
        <fullName evidence="1">Uncharacterized protein</fullName>
    </submittedName>
</protein>
<organism evidence="1 2">
    <name type="scientific">Strongylus vulgaris</name>
    <name type="common">Blood worm</name>
    <dbReference type="NCBI Taxonomy" id="40348"/>
    <lineage>
        <taxon>Eukaryota</taxon>
        <taxon>Metazoa</taxon>
        <taxon>Ecdysozoa</taxon>
        <taxon>Nematoda</taxon>
        <taxon>Chromadorea</taxon>
        <taxon>Rhabditida</taxon>
        <taxon>Rhabditina</taxon>
        <taxon>Rhabditomorpha</taxon>
        <taxon>Strongyloidea</taxon>
        <taxon>Strongylidae</taxon>
        <taxon>Strongylus</taxon>
    </lineage>
</organism>
<dbReference type="Proteomes" id="UP000270094">
    <property type="component" value="Unassembled WGS sequence"/>
</dbReference>
<evidence type="ECO:0000313" key="2">
    <source>
        <dbReference type="Proteomes" id="UP000270094"/>
    </source>
</evidence>
<dbReference type="EMBL" id="UYYB01139203">
    <property type="protein sequence ID" value="VDM85344.1"/>
    <property type="molecule type" value="Genomic_DNA"/>
</dbReference>
<keyword evidence="2" id="KW-1185">Reference proteome</keyword>
<evidence type="ECO:0000313" key="1">
    <source>
        <dbReference type="EMBL" id="VDM85344.1"/>
    </source>
</evidence>
<accession>A0A3P7K208</accession>
<dbReference type="AlphaFoldDB" id="A0A3P7K208"/>
<gene>
    <name evidence="1" type="ORF">SVUK_LOCUS20342</name>
</gene>
<sequence>MLRILQDIRLVLHHVTVTIGVEVCFTEDDIRQRPKQTDVFDYCPFEPPDPWHESVAKYVDVKLGFK</sequence>